<evidence type="ECO:0000256" key="1">
    <source>
        <dbReference type="SAM" id="MobiDB-lite"/>
    </source>
</evidence>
<accession>A0A3E0JZP7</accession>
<evidence type="ECO:0000313" key="3">
    <source>
        <dbReference type="Proteomes" id="UP000257014"/>
    </source>
</evidence>
<feature type="region of interest" description="Disordered" evidence="1">
    <location>
        <begin position="1"/>
        <end position="99"/>
    </location>
</feature>
<comment type="caution">
    <text evidence="2">The sequence shown here is derived from an EMBL/GenBank/DDBJ whole genome shotgun (WGS) entry which is preliminary data.</text>
</comment>
<organism evidence="2 3">
    <name type="scientific">Caldibacillus debilis</name>
    <dbReference type="NCBI Taxonomy" id="301148"/>
    <lineage>
        <taxon>Bacteria</taxon>
        <taxon>Bacillati</taxon>
        <taxon>Bacillota</taxon>
        <taxon>Bacilli</taxon>
        <taxon>Bacillales</taxon>
        <taxon>Bacillaceae</taxon>
        <taxon>Caldibacillus</taxon>
    </lineage>
</organism>
<proteinExistence type="predicted"/>
<sequence>MCLPGRKERGKPLGKETWKGLSGTPGRKHGRPPKIKRDRRFRPGRRLKHAGKTDRNGTLSIRLRRSAKPDGKNVSGCPDGQRRKEGSVRIRAPFLFHMP</sequence>
<name>A0A3E0JZP7_9BACI</name>
<gene>
    <name evidence="2" type="ORF">C6P37_14475</name>
</gene>
<dbReference type="Proteomes" id="UP000257014">
    <property type="component" value="Unassembled WGS sequence"/>
</dbReference>
<evidence type="ECO:0000313" key="2">
    <source>
        <dbReference type="EMBL" id="REJ25841.1"/>
    </source>
</evidence>
<feature type="compositionally biased region" description="Basic and acidic residues" evidence="1">
    <location>
        <begin position="1"/>
        <end position="18"/>
    </location>
</feature>
<feature type="compositionally biased region" description="Basic residues" evidence="1">
    <location>
        <begin position="26"/>
        <end position="50"/>
    </location>
</feature>
<reference evidence="2 3" key="1">
    <citation type="submission" date="2018-03" db="EMBL/GenBank/DDBJ databases">
        <authorList>
            <person name="Keele B.F."/>
        </authorList>
    </citation>
    <scope>NUCLEOTIDE SEQUENCE [LARGE SCALE GENOMIC DNA]</scope>
    <source>
        <strain evidence="2">ZCTH4_d</strain>
    </source>
</reference>
<dbReference type="AlphaFoldDB" id="A0A3E0JZP7"/>
<dbReference type="EMBL" id="QEWE01000030">
    <property type="protein sequence ID" value="REJ25841.1"/>
    <property type="molecule type" value="Genomic_DNA"/>
</dbReference>
<protein>
    <submittedName>
        <fullName evidence="2">Uncharacterized protein</fullName>
    </submittedName>
</protein>